<proteinExistence type="predicted"/>
<dbReference type="InterPro" id="IPR048972">
    <property type="entry name" value="PMI1_PMIR1-2_C"/>
</dbReference>
<feature type="domain" description="C2 NT-type" evidence="2">
    <location>
        <begin position="123"/>
        <end position="275"/>
    </location>
</feature>
<evidence type="ECO:0000313" key="3">
    <source>
        <dbReference type="Proteomes" id="UP000694853"/>
    </source>
</evidence>
<dbReference type="PANTHER" id="PTHR33414:SF14">
    <property type="entry name" value="PLASTID MOVEMENT IMPAIRED PROTEIN"/>
    <property type="match status" value="1"/>
</dbReference>
<protein>
    <submittedName>
        <fullName evidence="4">Protein PLASTID MOVEMENT IMPAIRED 1-like</fullName>
    </submittedName>
</protein>
<dbReference type="RefSeq" id="XP_027357664.1">
    <property type="nucleotide sequence ID" value="XM_027501863.1"/>
</dbReference>
<dbReference type="Pfam" id="PF21745">
    <property type="entry name" value="PMI1_PMIR1-2_C"/>
    <property type="match status" value="1"/>
</dbReference>
<evidence type="ECO:0000313" key="4">
    <source>
        <dbReference type="RefSeq" id="XP_027357664.1"/>
    </source>
</evidence>
<dbReference type="PROSITE" id="PS51840">
    <property type="entry name" value="C2_NT"/>
    <property type="match status" value="1"/>
</dbReference>
<gene>
    <name evidence="4" type="primary">LOC113866988</name>
</gene>
<reference evidence="3" key="1">
    <citation type="journal article" date="2019" name="Toxins">
        <title>Detection of Abrin-Like and Prepropulchellin-Like Toxin Genes and Transcripts Using Whole Genome Sequencing and Full-Length Transcript Sequencing of Abrus precatorius.</title>
        <authorList>
            <person name="Hovde B.T."/>
            <person name="Daligault H.E."/>
            <person name="Hanschen E.R."/>
            <person name="Kunde Y.A."/>
            <person name="Johnson M.B."/>
            <person name="Starkenburg S.R."/>
            <person name="Johnson S.L."/>
        </authorList>
    </citation>
    <scope>NUCLEOTIDE SEQUENCE [LARGE SCALE GENOMIC DNA]</scope>
</reference>
<dbReference type="AlphaFoldDB" id="A0A8B8LS21"/>
<feature type="region of interest" description="Disordered" evidence="1">
    <location>
        <begin position="26"/>
        <end position="103"/>
    </location>
</feature>
<sequence>MAADNSTKRNSNAQLLEELEALSESLYQSHTSNTTRRTASLALPRTSAPSVSSAEEDNDTAKDNNKQSNKQRSHRMSLSLWRSRPKLKDSKAPFTQPGIKKFDDTANSADKKGIWSWKPMRVLAHIGMQKLSCLFSVEVVTAQGLPSSMNGLRLCVCVRKKESKDGAVQTMPSRVAQGAADFEETLFIRCHVYCNHGNGKKLKFEPRPFWIYLVAVDAEEINFGRNCVDLSHLIQESIEKNWQGTRVRQWDTSFSLSGKAKGGELVLKLGFQIMEKGGVEIYSQQENLKSSKFRNLTSSFARRQSKTSFSMPSPRITSRSDAWTPSQVRLAADIQGMDYLNLDDPIPVQDSPLSTQKLGDDKEKVEDFDLQDFEVVDKGVEIQERKDDKREESEKSIEGKLVSSEVVKEIVHDQLRLTRLTELDSIAKQIKALESIIGENNKFTKAEETESQRLDSDEEIVTREFLHMLEDQKTRGYKNNKSEIPPLQIEGHENSSAQAESKVYLPDLGKGLGCVVQTRDGGYLASMNPLDNSVARNDTPKLAMQMSKPFVLASNDTPNGLELFQKLAGIDLDELSSKIFSLMPLDELIGKTAEQIAFEGIASAIIQGRNKEGASSSAARIVSALKGMANAMSSGRQKRISTGLWSVDETPLTAEKILAFTMQKIEFMAIEALKIQADMVEEEAPFDVYALSTKDGNKDNDLLGSSVSLEDWIKNQSYINTASSSNSEPSNITMIFVIQLRDPIRRFEAVGGPVMVLIHATSEDTKGNNKYYKDDEENKFKVMGMHVGGFKVMSATKKNNAWDTEKQRLTAMQWLIEYGLGKAQKKGKHALAKGKDLLWSISSRIMDDMWLKTMRNPDVKLVKE</sequence>
<name>A0A8B8LS21_ABRPR</name>
<keyword evidence="3" id="KW-1185">Reference proteome</keyword>
<dbReference type="OrthoDB" id="656546at2759"/>
<dbReference type="InterPro" id="IPR039614">
    <property type="entry name" value="PMI1-like"/>
</dbReference>
<dbReference type="Proteomes" id="UP000694853">
    <property type="component" value="Unplaced"/>
</dbReference>
<dbReference type="GeneID" id="113866988"/>
<dbReference type="InterPro" id="IPR019448">
    <property type="entry name" value="NT-C2"/>
</dbReference>
<accession>A0A8B8LS21</accession>
<dbReference type="Pfam" id="PF10358">
    <property type="entry name" value="NT-C2"/>
    <property type="match status" value="1"/>
</dbReference>
<dbReference type="KEGG" id="aprc:113866988"/>
<reference evidence="4" key="2">
    <citation type="submission" date="2025-08" db="UniProtKB">
        <authorList>
            <consortium name="RefSeq"/>
        </authorList>
    </citation>
    <scope>IDENTIFICATION</scope>
    <source>
        <tissue evidence="4">Young leaves</tissue>
    </source>
</reference>
<dbReference type="PANTHER" id="PTHR33414">
    <property type="entry name" value="PROTEIN PLASTID MOVEMENT IMPAIRED 1-RELATED 1"/>
    <property type="match status" value="1"/>
</dbReference>
<evidence type="ECO:0000256" key="1">
    <source>
        <dbReference type="SAM" id="MobiDB-lite"/>
    </source>
</evidence>
<organism evidence="3 4">
    <name type="scientific">Abrus precatorius</name>
    <name type="common">Indian licorice</name>
    <name type="synonym">Glycine abrus</name>
    <dbReference type="NCBI Taxonomy" id="3816"/>
    <lineage>
        <taxon>Eukaryota</taxon>
        <taxon>Viridiplantae</taxon>
        <taxon>Streptophyta</taxon>
        <taxon>Embryophyta</taxon>
        <taxon>Tracheophyta</taxon>
        <taxon>Spermatophyta</taxon>
        <taxon>Magnoliopsida</taxon>
        <taxon>eudicotyledons</taxon>
        <taxon>Gunneridae</taxon>
        <taxon>Pentapetalae</taxon>
        <taxon>rosids</taxon>
        <taxon>fabids</taxon>
        <taxon>Fabales</taxon>
        <taxon>Fabaceae</taxon>
        <taxon>Papilionoideae</taxon>
        <taxon>50 kb inversion clade</taxon>
        <taxon>NPAAA clade</taxon>
        <taxon>indigoferoid/millettioid clade</taxon>
        <taxon>Abreae</taxon>
        <taxon>Abrus</taxon>
    </lineage>
</organism>
<evidence type="ECO:0000259" key="2">
    <source>
        <dbReference type="PROSITE" id="PS51840"/>
    </source>
</evidence>